<dbReference type="Proteomes" id="UP000184363">
    <property type="component" value="Unassembled WGS sequence"/>
</dbReference>
<dbReference type="PANTHER" id="PTHR30466">
    <property type="entry name" value="FLAVIN REDUCTASE"/>
    <property type="match status" value="1"/>
</dbReference>
<dbReference type="GO" id="GO:0006208">
    <property type="term" value="P:pyrimidine nucleobase catabolic process"/>
    <property type="evidence" value="ECO:0007669"/>
    <property type="project" value="TreeGrafter"/>
</dbReference>
<dbReference type="GO" id="GO:0010181">
    <property type="term" value="F:FMN binding"/>
    <property type="evidence" value="ECO:0007669"/>
    <property type="project" value="InterPro"/>
</dbReference>
<name>A0A1M6T2S6_PSETH</name>
<dbReference type="GO" id="GO:0042602">
    <property type="term" value="F:riboflavin reductase (NADPH) activity"/>
    <property type="evidence" value="ECO:0007669"/>
    <property type="project" value="TreeGrafter"/>
</dbReference>
<proteinExistence type="predicted"/>
<dbReference type="InterPro" id="IPR012349">
    <property type="entry name" value="Split_barrel_FMN-bd"/>
</dbReference>
<gene>
    <name evidence="3" type="ORF">SAMN05443637_107120</name>
</gene>
<dbReference type="Gene3D" id="2.30.110.10">
    <property type="entry name" value="Electron Transport, Fmn-binding Protein, Chain A"/>
    <property type="match status" value="1"/>
</dbReference>
<reference evidence="3 4" key="1">
    <citation type="submission" date="2016-11" db="EMBL/GenBank/DDBJ databases">
        <authorList>
            <person name="Jaros S."/>
            <person name="Januszkiewicz K."/>
            <person name="Wedrychowicz H."/>
        </authorList>
    </citation>
    <scope>NUCLEOTIDE SEQUENCE [LARGE SCALE GENOMIC DNA]</scope>
    <source>
        <strain evidence="3 4">DSM 43832</strain>
    </source>
</reference>
<dbReference type="RefSeq" id="WP_234997176.1">
    <property type="nucleotide sequence ID" value="NZ_CALGVN010000045.1"/>
</dbReference>
<dbReference type="Pfam" id="PF01613">
    <property type="entry name" value="Flavin_Reduct"/>
    <property type="match status" value="1"/>
</dbReference>
<accession>A0A1M6T2S6</accession>
<evidence type="ECO:0000259" key="2">
    <source>
        <dbReference type="SMART" id="SM00903"/>
    </source>
</evidence>
<protein>
    <submittedName>
        <fullName evidence="3">Flavin reductase ActVB</fullName>
    </submittedName>
</protein>
<evidence type="ECO:0000313" key="4">
    <source>
        <dbReference type="Proteomes" id="UP000184363"/>
    </source>
</evidence>
<evidence type="ECO:0000256" key="1">
    <source>
        <dbReference type="ARBA" id="ARBA00023002"/>
    </source>
</evidence>
<keyword evidence="4" id="KW-1185">Reference proteome</keyword>
<dbReference type="PANTHER" id="PTHR30466:SF1">
    <property type="entry name" value="FMN REDUCTASE (NADH) RUTF"/>
    <property type="match status" value="1"/>
</dbReference>
<keyword evidence="1" id="KW-0560">Oxidoreductase</keyword>
<dbReference type="AlphaFoldDB" id="A0A1M6T2S6"/>
<evidence type="ECO:0000313" key="3">
    <source>
        <dbReference type="EMBL" id="SHK51313.1"/>
    </source>
</evidence>
<dbReference type="SMART" id="SM00903">
    <property type="entry name" value="Flavin_Reduct"/>
    <property type="match status" value="1"/>
</dbReference>
<dbReference type="STRING" id="1848.SAMN05443637_107120"/>
<dbReference type="InterPro" id="IPR002563">
    <property type="entry name" value="Flavin_Rdtase-like_dom"/>
</dbReference>
<organism evidence="3 4">
    <name type="scientific">Pseudonocardia thermophila</name>
    <dbReference type="NCBI Taxonomy" id="1848"/>
    <lineage>
        <taxon>Bacteria</taxon>
        <taxon>Bacillati</taxon>
        <taxon>Actinomycetota</taxon>
        <taxon>Actinomycetes</taxon>
        <taxon>Pseudonocardiales</taxon>
        <taxon>Pseudonocardiaceae</taxon>
        <taxon>Pseudonocardia</taxon>
    </lineage>
</organism>
<dbReference type="EMBL" id="FRAP01000007">
    <property type="protein sequence ID" value="SHK51313.1"/>
    <property type="molecule type" value="Genomic_DNA"/>
</dbReference>
<dbReference type="SUPFAM" id="SSF50475">
    <property type="entry name" value="FMN-binding split barrel"/>
    <property type="match status" value="1"/>
</dbReference>
<dbReference type="InterPro" id="IPR050268">
    <property type="entry name" value="NADH-dep_flavin_reductase"/>
</dbReference>
<sequence>MSTTQSPPSLSAAEAATFKRAMSLFPSGVTVVTTVDAGGDRRGFTASAFCSVSLEPPIVLACLDTSADCYPAFSSASHWVVNILADDQAEVARRFATKGIDKFAGNDFATGYRNLPVLTGAVAVLGCRRYAAYPGGDHVILAGGVETVSVADRMPLTYAARTFPRLLFDTSTPTR</sequence>
<feature type="domain" description="Flavin reductase like" evidence="2">
    <location>
        <begin position="22"/>
        <end position="165"/>
    </location>
</feature>